<dbReference type="Pfam" id="PF11976">
    <property type="entry name" value="Rad60-SLD"/>
    <property type="match status" value="1"/>
</dbReference>
<dbReference type="PANTHER" id="PTHR10562">
    <property type="entry name" value="SMALL UBIQUITIN-RELATED MODIFIER"/>
    <property type="match status" value="1"/>
</dbReference>
<dbReference type="Proteomes" id="UP001497480">
    <property type="component" value="Unassembled WGS sequence"/>
</dbReference>
<proteinExistence type="predicted"/>
<dbReference type="SUPFAM" id="SSF54236">
    <property type="entry name" value="Ubiquitin-like"/>
    <property type="match status" value="1"/>
</dbReference>
<reference evidence="2 3" key="1">
    <citation type="submission" date="2024-03" db="EMBL/GenBank/DDBJ databases">
        <authorList>
            <person name="Martinez-Hernandez J."/>
        </authorList>
    </citation>
    <scope>NUCLEOTIDE SEQUENCE [LARGE SCALE GENOMIC DNA]</scope>
</reference>
<protein>
    <recommendedName>
        <fullName evidence="1">Rad60/SUMO-like domain-containing protein</fullName>
    </recommendedName>
</protein>
<accession>A0AAV1Y6Y2</accession>
<name>A0AAV1Y6Y2_LUPLU</name>
<dbReference type="Gene3D" id="3.10.20.90">
    <property type="entry name" value="Phosphatidylinositol 3-kinase Catalytic Subunit, Chain A, domain 1"/>
    <property type="match status" value="1"/>
</dbReference>
<dbReference type="EMBL" id="CAXHTB010000022">
    <property type="protein sequence ID" value="CAL0329675.1"/>
    <property type="molecule type" value="Genomic_DNA"/>
</dbReference>
<evidence type="ECO:0000259" key="1">
    <source>
        <dbReference type="Pfam" id="PF11976"/>
    </source>
</evidence>
<feature type="domain" description="Rad60/SUMO-like" evidence="1">
    <location>
        <begin position="22"/>
        <end position="85"/>
    </location>
</feature>
<organism evidence="2 3">
    <name type="scientific">Lupinus luteus</name>
    <name type="common">European yellow lupine</name>
    <dbReference type="NCBI Taxonomy" id="3873"/>
    <lineage>
        <taxon>Eukaryota</taxon>
        <taxon>Viridiplantae</taxon>
        <taxon>Streptophyta</taxon>
        <taxon>Embryophyta</taxon>
        <taxon>Tracheophyta</taxon>
        <taxon>Spermatophyta</taxon>
        <taxon>Magnoliopsida</taxon>
        <taxon>eudicotyledons</taxon>
        <taxon>Gunneridae</taxon>
        <taxon>Pentapetalae</taxon>
        <taxon>rosids</taxon>
        <taxon>fabids</taxon>
        <taxon>Fabales</taxon>
        <taxon>Fabaceae</taxon>
        <taxon>Papilionoideae</taxon>
        <taxon>50 kb inversion clade</taxon>
        <taxon>genistoids sensu lato</taxon>
        <taxon>core genistoids</taxon>
        <taxon>Genisteae</taxon>
        <taxon>Lupinus</taxon>
    </lineage>
</organism>
<dbReference type="InterPro" id="IPR029071">
    <property type="entry name" value="Ubiquitin-like_domsf"/>
</dbReference>
<comment type="caution">
    <text evidence="2">The sequence shown here is derived from an EMBL/GenBank/DDBJ whole genome shotgun (WGS) entry which is preliminary data.</text>
</comment>
<sequence>MATNCGASKRKASDEIDYVNFSIRGQDGSLLFYKVNNDTEFKHVFEDYCKKKRLEYATIQFLHEGQRVLGRQKPKKRNLEDGAEILAMKQVMGGGVATLIFY</sequence>
<dbReference type="AlphaFoldDB" id="A0AAV1Y6Y2"/>
<keyword evidence="3" id="KW-1185">Reference proteome</keyword>
<gene>
    <name evidence="2" type="ORF">LLUT_LOCUS30735</name>
</gene>
<evidence type="ECO:0000313" key="3">
    <source>
        <dbReference type="Proteomes" id="UP001497480"/>
    </source>
</evidence>
<evidence type="ECO:0000313" key="2">
    <source>
        <dbReference type="EMBL" id="CAL0329675.1"/>
    </source>
</evidence>
<dbReference type="InterPro" id="IPR022617">
    <property type="entry name" value="Rad60/SUMO-like_dom"/>
</dbReference>